<keyword evidence="2" id="KW-1185">Reference proteome</keyword>
<gene>
    <name evidence="1" type="ORF">ACOC_LOCUS2580</name>
</gene>
<evidence type="ECO:0000313" key="1">
    <source>
        <dbReference type="EMBL" id="VDM54165.1"/>
    </source>
</evidence>
<evidence type="ECO:0000313" key="2">
    <source>
        <dbReference type="Proteomes" id="UP000267027"/>
    </source>
</evidence>
<organism evidence="3">
    <name type="scientific">Angiostrongylus costaricensis</name>
    <name type="common">Nematode worm</name>
    <dbReference type="NCBI Taxonomy" id="334426"/>
    <lineage>
        <taxon>Eukaryota</taxon>
        <taxon>Metazoa</taxon>
        <taxon>Ecdysozoa</taxon>
        <taxon>Nematoda</taxon>
        <taxon>Chromadorea</taxon>
        <taxon>Rhabditida</taxon>
        <taxon>Rhabditina</taxon>
        <taxon>Rhabditomorpha</taxon>
        <taxon>Strongyloidea</taxon>
        <taxon>Metastrongylidae</taxon>
        <taxon>Angiostrongylus</taxon>
    </lineage>
</organism>
<name>A0A0R3PEQ7_ANGCS</name>
<evidence type="ECO:0000313" key="3">
    <source>
        <dbReference type="WBParaSite" id="ACOC_0000257901-mRNA-1"/>
    </source>
</evidence>
<proteinExistence type="predicted"/>
<sequence length="33" mass="3658">MAHQSFHPSGVDKLVPVLLGRIRTTAFIVIKLL</sequence>
<dbReference type="Proteomes" id="UP000267027">
    <property type="component" value="Unassembled WGS sequence"/>
</dbReference>
<reference evidence="1 2" key="2">
    <citation type="submission" date="2018-11" db="EMBL/GenBank/DDBJ databases">
        <authorList>
            <consortium name="Pathogen Informatics"/>
        </authorList>
    </citation>
    <scope>NUCLEOTIDE SEQUENCE [LARGE SCALE GENOMIC DNA]</scope>
    <source>
        <strain evidence="1 2">Costa Rica</strain>
    </source>
</reference>
<reference evidence="3" key="1">
    <citation type="submission" date="2017-02" db="UniProtKB">
        <authorList>
            <consortium name="WormBaseParasite"/>
        </authorList>
    </citation>
    <scope>IDENTIFICATION</scope>
</reference>
<protein>
    <submittedName>
        <fullName evidence="3">DoxX family protein</fullName>
    </submittedName>
</protein>
<dbReference type="WBParaSite" id="ACOC_0000257901-mRNA-1">
    <property type="protein sequence ID" value="ACOC_0000257901-mRNA-1"/>
    <property type="gene ID" value="ACOC_0000257901"/>
</dbReference>
<dbReference type="AlphaFoldDB" id="A0A0R3PEQ7"/>
<dbReference type="EMBL" id="UYYA01000545">
    <property type="protein sequence ID" value="VDM54165.1"/>
    <property type="molecule type" value="Genomic_DNA"/>
</dbReference>
<accession>A0A0R3PEQ7</accession>